<dbReference type="SUPFAM" id="SSF55811">
    <property type="entry name" value="Nudix"/>
    <property type="match status" value="1"/>
</dbReference>
<evidence type="ECO:0000256" key="2">
    <source>
        <dbReference type="ARBA" id="ARBA00005582"/>
    </source>
</evidence>
<dbReference type="InterPro" id="IPR015797">
    <property type="entry name" value="NUDIX_hydrolase-like_dom_sf"/>
</dbReference>
<evidence type="ECO:0000259" key="5">
    <source>
        <dbReference type="PROSITE" id="PS51462"/>
    </source>
</evidence>
<comment type="cofactor">
    <cofactor evidence="1">
        <name>Mg(2+)</name>
        <dbReference type="ChEBI" id="CHEBI:18420"/>
    </cofactor>
</comment>
<dbReference type="GO" id="GO:0016787">
    <property type="term" value="F:hydrolase activity"/>
    <property type="evidence" value="ECO:0007669"/>
    <property type="project" value="UniProtKB-KW"/>
</dbReference>
<evidence type="ECO:0000256" key="4">
    <source>
        <dbReference type="RuleBase" id="RU003476"/>
    </source>
</evidence>
<dbReference type="AlphaFoldDB" id="A0A919N5A6"/>
<comment type="caution">
    <text evidence="6">The sequence shown here is derived from an EMBL/GenBank/DDBJ whole genome shotgun (WGS) entry which is preliminary data.</text>
</comment>
<evidence type="ECO:0000313" key="7">
    <source>
        <dbReference type="Proteomes" id="UP000629619"/>
    </source>
</evidence>
<evidence type="ECO:0000256" key="3">
    <source>
        <dbReference type="ARBA" id="ARBA00022801"/>
    </source>
</evidence>
<dbReference type="PROSITE" id="PS51462">
    <property type="entry name" value="NUDIX"/>
    <property type="match status" value="1"/>
</dbReference>
<dbReference type="EMBL" id="BOMW01000020">
    <property type="protein sequence ID" value="GIF04684.1"/>
    <property type="molecule type" value="Genomic_DNA"/>
</dbReference>
<dbReference type="PRINTS" id="PR00502">
    <property type="entry name" value="NUDIXFAMILY"/>
</dbReference>
<name>A0A919N5A6_9ACTN</name>
<dbReference type="InterPro" id="IPR000086">
    <property type="entry name" value="NUDIX_hydrolase_dom"/>
</dbReference>
<reference evidence="6" key="1">
    <citation type="submission" date="2021-01" db="EMBL/GenBank/DDBJ databases">
        <title>Whole genome shotgun sequence of Actinoplanes siamensis NBRC 109076.</title>
        <authorList>
            <person name="Komaki H."/>
            <person name="Tamura T."/>
        </authorList>
    </citation>
    <scope>NUCLEOTIDE SEQUENCE</scope>
    <source>
        <strain evidence="6">NBRC 109076</strain>
    </source>
</reference>
<proteinExistence type="inferred from homology"/>
<dbReference type="Pfam" id="PF00293">
    <property type="entry name" value="NUDIX"/>
    <property type="match status" value="1"/>
</dbReference>
<dbReference type="Gene3D" id="3.90.79.10">
    <property type="entry name" value="Nucleoside Triphosphate Pyrophosphohydrolase"/>
    <property type="match status" value="1"/>
</dbReference>
<keyword evidence="3 4" id="KW-0378">Hydrolase</keyword>
<gene>
    <name evidence="6" type="ORF">Asi03nite_22220</name>
</gene>
<evidence type="ECO:0000313" key="6">
    <source>
        <dbReference type="EMBL" id="GIF04684.1"/>
    </source>
</evidence>
<dbReference type="InterPro" id="IPR020476">
    <property type="entry name" value="Nudix_hydrolase"/>
</dbReference>
<protein>
    <submittedName>
        <fullName evidence="6">NUDIX hydrolase</fullName>
    </submittedName>
</protein>
<dbReference type="RefSeq" id="WP_203678624.1">
    <property type="nucleotide sequence ID" value="NZ_BOMW01000020.1"/>
</dbReference>
<dbReference type="PROSITE" id="PS00893">
    <property type="entry name" value="NUDIX_BOX"/>
    <property type="match status" value="1"/>
</dbReference>
<keyword evidence="7" id="KW-1185">Reference proteome</keyword>
<sequence>MDEPDRSDALRTKVFGERTVYDNPWVRLTLVDIEPPDGHRFEHHVVRLQTVVLTVVIDEHDRVLMLWRYRFATDEWGWEVPGGILEKGEDPATTAVREVVEETGWRPDRVKQIAAFQPMPGMVDTPHKIYLGTDAVKVGDPTDLEEAGRIDWVPLDSVPELIAKGQILGSGSMVGLLYLLANRTDSGVRPR</sequence>
<dbReference type="CDD" id="cd03424">
    <property type="entry name" value="NUDIX_ADPRase_Nudt5_UGPPase_Nudt14"/>
    <property type="match status" value="1"/>
</dbReference>
<organism evidence="6 7">
    <name type="scientific">Actinoplanes siamensis</name>
    <dbReference type="NCBI Taxonomy" id="1223317"/>
    <lineage>
        <taxon>Bacteria</taxon>
        <taxon>Bacillati</taxon>
        <taxon>Actinomycetota</taxon>
        <taxon>Actinomycetes</taxon>
        <taxon>Micromonosporales</taxon>
        <taxon>Micromonosporaceae</taxon>
        <taxon>Actinoplanes</taxon>
    </lineage>
</organism>
<accession>A0A919N5A6</accession>
<evidence type="ECO:0000256" key="1">
    <source>
        <dbReference type="ARBA" id="ARBA00001946"/>
    </source>
</evidence>
<comment type="similarity">
    <text evidence="2 4">Belongs to the Nudix hydrolase family.</text>
</comment>
<dbReference type="PANTHER" id="PTHR43046">
    <property type="entry name" value="GDP-MANNOSE MANNOSYL HYDROLASE"/>
    <property type="match status" value="1"/>
</dbReference>
<dbReference type="Proteomes" id="UP000629619">
    <property type="component" value="Unassembled WGS sequence"/>
</dbReference>
<feature type="domain" description="Nudix hydrolase" evidence="5">
    <location>
        <begin position="47"/>
        <end position="175"/>
    </location>
</feature>
<dbReference type="PANTHER" id="PTHR43046:SF2">
    <property type="entry name" value="8-OXO-DGTP DIPHOSPHATASE-RELATED"/>
    <property type="match status" value="1"/>
</dbReference>
<dbReference type="InterPro" id="IPR020084">
    <property type="entry name" value="NUDIX_hydrolase_CS"/>
</dbReference>